<dbReference type="AlphaFoldDB" id="A0AAP3AT67"/>
<dbReference type="EMBL" id="JAOZYT010000138">
    <property type="protein sequence ID" value="MCW0524954.1"/>
    <property type="molecule type" value="Genomic_DNA"/>
</dbReference>
<evidence type="ECO:0000313" key="1">
    <source>
        <dbReference type="EMBL" id="MCW0524954.1"/>
    </source>
</evidence>
<proteinExistence type="predicted"/>
<gene>
    <name evidence="1" type="ORF">OKE68_11640</name>
</gene>
<reference evidence="1" key="1">
    <citation type="submission" date="2022-10" db="EMBL/GenBank/DDBJ databases">
        <title>Sifting through the core-genome to identify putative cross-protective antigens against Riemerella anatipestifer.</title>
        <authorList>
            <person name="Zheng X."/>
            <person name="Zhang W."/>
        </authorList>
    </citation>
    <scope>NUCLEOTIDE SEQUENCE</scope>
    <source>
        <strain evidence="1">ZWRA178</strain>
    </source>
</reference>
<dbReference type="RefSeq" id="WP_154212804.1">
    <property type="nucleotide sequence ID" value="NZ_CP033039.1"/>
</dbReference>
<evidence type="ECO:0000313" key="2">
    <source>
        <dbReference type="Proteomes" id="UP001207440"/>
    </source>
</evidence>
<comment type="caution">
    <text evidence="1">The sequence shown here is derived from an EMBL/GenBank/DDBJ whole genome shotgun (WGS) entry which is preliminary data.</text>
</comment>
<organism evidence="1 2">
    <name type="scientific">Riemerella anatipestifer</name>
    <name type="common">Moraxella anatipestifer</name>
    <dbReference type="NCBI Taxonomy" id="34085"/>
    <lineage>
        <taxon>Bacteria</taxon>
        <taxon>Pseudomonadati</taxon>
        <taxon>Bacteroidota</taxon>
        <taxon>Flavobacteriia</taxon>
        <taxon>Flavobacteriales</taxon>
        <taxon>Weeksellaceae</taxon>
        <taxon>Riemerella</taxon>
    </lineage>
</organism>
<sequence length="222" mass="26116">MKEIICPYYWDCGKISETKELNEYDFNFLQSAVLKKMIFMFIHCPKCSRMFKFDTVKWEAEATHTVAPNIIVEKKKKTTKQLISILDKAKIEIPTAYFDYLTGNNFNSEISIFENEDNFKLYDLNELCEKINIDGKSYLIIRQLKGFVSSLMGIIDETSKSKKEQQFTLTELSNCLTIGYENTRILFIDYRDSNSIWIFHSDNGYDFEKTNKKLNEIIKKSK</sequence>
<accession>A0AAP3AT67</accession>
<protein>
    <submittedName>
        <fullName evidence="1">Uncharacterized protein</fullName>
    </submittedName>
</protein>
<name>A0AAP3AT67_RIEAN</name>
<dbReference type="Proteomes" id="UP001207440">
    <property type="component" value="Unassembled WGS sequence"/>
</dbReference>